<keyword evidence="1" id="KW-1133">Transmembrane helix</keyword>
<evidence type="ECO:0008006" key="4">
    <source>
        <dbReference type="Google" id="ProtNLM"/>
    </source>
</evidence>
<feature type="transmembrane region" description="Helical" evidence="1">
    <location>
        <begin position="46"/>
        <end position="68"/>
    </location>
</feature>
<organism evidence="2 3">
    <name type="scientific">Candidatus Scatomorpha intestinigallinarum</name>
    <dbReference type="NCBI Taxonomy" id="2840923"/>
    <lineage>
        <taxon>Bacteria</taxon>
        <taxon>Bacillati</taxon>
        <taxon>Bacillota</taxon>
        <taxon>Clostridia</taxon>
        <taxon>Eubacteriales</taxon>
        <taxon>Candidatus Scatomorpha</taxon>
    </lineage>
</organism>
<protein>
    <recommendedName>
        <fullName evidence="4">DUF3784 domain-containing protein</fullName>
    </recommendedName>
</protein>
<reference evidence="2" key="1">
    <citation type="submission" date="2020-10" db="EMBL/GenBank/DDBJ databases">
        <authorList>
            <person name="Gilroy R."/>
        </authorList>
    </citation>
    <scope>NUCLEOTIDE SEQUENCE</scope>
    <source>
        <strain evidence="2">ChiGjej3B3-7149</strain>
    </source>
</reference>
<name>A0A9D1DKL0_9FIRM</name>
<proteinExistence type="predicted"/>
<keyword evidence="1" id="KW-0812">Transmembrane</keyword>
<evidence type="ECO:0000313" key="2">
    <source>
        <dbReference type="EMBL" id="HIR54573.1"/>
    </source>
</evidence>
<reference evidence="2" key="2">
    <citation type="journal article" date="2021" name="PeerJ">
        <title>Extensive microbial diversity within the chicken gut microbiome revealed by metagenomics and culture.</title>
        <authorList>
            <person name="Gilroy R."/>
            <person name="Ravi A."/>
            <person name="Getino M."/>
            <person name="Pursley I."/>
            <person name="Horton D.L."/>
            <person name="Alikhan N.F."/>
            <person name="Baker D."/>
            <person name="Gharbi K."/>
            <person name="Hall N."/>
            <person name="Watson M."/>
            <person name="Adriaenssens E.M."/>
            <person name="Foster-Nyarko E."/>
            <person name="Jarju S."/>
            <person name="Secka A."/>
            <person name="Antonio M."/>
            <person name="Oren A."/>
            <person name="Chaudhuri R.R."/>
            <person name="La Ragione R."/>
            <person name="Hildebrand F."/>
            <person name="Pallen M.J."/>
        </authorList>
    </citation>
    <scope>NUCLEOTIDE SEQUENCE</scope>
    <source>
        <strain evidence="2">ChiGjej3B3-7149</strain>
    </source>
</reference>
<dbReference type="EMBL" id="DVHH01000078">
    <property type="protein sequence ID" value="HIR54573.1"/>
    <property type="molecule type" value="Genomic_DNA"/>
</dbReference>
<feature type="transmembrane region" description="Helical" evidence="1">
    <location>
        <begin position="74"/>
        <end position="95"/>
    </location>
</feature>
<gene>
    <name evidence="2" type="ORF">IAD36_03085</name>
</gene>
<evidence type="ECO:0000313" key="3">
    <source>
        <dbReference type="Proteomes" id="UP000824238"/>
    </source>
</evidence>
<dbReference type="Proteomes" id="UP000824238">
    <property type="component" value="Unassembled WGS sequence"/>
</dbReference>
<dbReference type="AlphaFoldDB" id="A0A9D1DKL0"/>
<accession>A0A9D1DKL0</accession>
<feature type="transmembrane region" description="Helical" evidence="1">
    <location>
        <begin position="6"/>
        <end position="25"/>
    </location>
</feature>
<sequence length="104" mass="11402">MNAVLIVLGAMVTVVFAAVGAAFRNGRGWRYVNIIGGRERYDREKVLKFIGLVMWAFAVSMGGLWLLAGLFDSFGLFYAGLIASLAVAIFTLVYMNTGARFLKK</sequence>
<evidence type="ECO:0000256" key="1">
    <source>
        <dbReference type="SAM" id="Phobius"/>
    </source>
</evidence>
<keyword evidence="1" id="KW-0472">Membrane</keyword>
<comment type="caution">
    <text evidence="2">The sequence shown here is derived from an EMBL/GenBank/DDBJ whole genome shotgun (WGS) entry which is preliminary data.</text>
</comment>